<name>A0A5Q3QEQ9_9PSEU</name>
<dbReference type="Pfam" id="PF13231">
    <property type="entry name" value="PMT_2"/>
    <property type="match status" value="1"/>
</dbReference>
<sequence length="516" mass="56134">MTTITGGSTEKVLRARHALALLPTLCLAAAGTALLLVLSGRYGYFGDELYFVSAGRHLDWGYADQPPLVPLIAVAMDTLFPGSLTALRAPAALAYGVGVVVAALVARELGADRRAQLYTATAYAIGFLALHRNLNTIAFDILMWTALTWLLIRWVRTHAEGVADDRLLLWAGVAVAISTQVKFQVVVFAVLLAVTLAIVGPREMLRRPKLWAGAAIATVAVIPTLVWQAANGWPQIEMGSAVSAEMSSGSLGGPLMTAALILLTFGPVFGMVLGIYGMWRLVRSQDLRPFRFLGWTALGVIVVFALVNGRPYYMAGVLPVLWAAGAIGFQRRREAAESRRAWSWVAVPAIAVSAILPLGAMPLQDVTTLSGPSQRMLDFRLDEIGWPKLASDVAEIHRGVPPQQQKDTVVITSSYWTAAALDFYDDRHDLPDVYSGSRGYWFFGQPPADAETVIHVGKIRPEVDRYFTDVRQVGEIDNGRDIQNLSQGSPIFLAKVAEGVDWNRAWPDFQRINAVG</sequence>
<dbReference type="RefSeq" id="WP_154078292.1">
    <property type="nucleotide sequence ID" value="NZ_CP045929.1"/>
</dbReference>
<evidence type="ECO:0000259" key="9">
    <source>
        <dbReference type="Pfam" id="PF13231"/>
    </source>
</evidence>
<evidence type="ECO:0000256" key="6">
    <source>
        <dbReference type="ARBA" id="ARBA00022989"/>
    </source>
</evidence>
<feature type="domain" description="Glycosyltransferase RgtA/B/C/D-like" evidence="9">
    <location>
        <begin position="64"/>
        <end position="227"/>
    </location>
</feature>
<feature type="transmembrane region" description="Helical" evidence="8">
    <location>
        <begin position="290"/>
        <end position="306"/>
    </location>
</feature>
<dbReference type="Proteomes" id="UP000371041">
    <property type="component" value="Chromosome"/>
</dbReference>
<evidence type="ECO:0000256" key="2">
    <source>
        <dbReference type="ARBA" id="ARBA00022475"/>
    </source>
</evidence>
<feature type="transmembrane region" description="Helical" evidence="8">
    <location>
        <begin position="18"/>
        <end position="38"/>
    </location>
</feature>
<evidence type="ECO:0000313" key="10">
    <source>
        <dbReference type="EMBL" id="QGK71724.1"/>
    </source>
</evidence>
<evidence type="ECO:0000256" key="4">
    <source>
        <dbReference type="ARBA" id="ARBA00022679"/>
    </source>
</evidence>
<reference evidence="11" key="1">
    <citation type="submission" date="2019-11" db="EMBL/GenBank/DDBJ databases">
        <title>The complete genome sequence of Saccharopolyspora sp. E2A.</title>
        <authorList>
            <person name="Zhang G."/>
        </authorList>
    </citation>
    <scope>NUCLEOTIDE SEQUENCE [LARGE SCALE GENOMIC DNA]</scope>
    <source>
        <strain evidence="11">E2A</strain>
    </source>
</reference>
<feature type="transmembrane region" description="Helical" evidence="8">
    <location>
        <begin position="137"/>
        <end position="155"/>
    </location>
</feature>
<evidence type="ECO:0000256" key="1">
    <source>
        <dbReference type="ARBA" id="ARBA00004651"/>
    </source>
</evidence>
<evidence type="ECO:0000256" key="7">
    <source>
        <dbReference type="ARBA" id="ARBA00023136"/>
    </source>
</evidence>
<protein>
    <submittedName>
        <fullName evidence="10">Glycosyl transferase</fullName>
    </submittedName>
</protein>
<keyword evidence="11" id="KW-1185">Reference proteome</keyword>
<evidence type="ECO:0000313" key="11">
    <source>
        <dbReference type="Proteomes" id="UP000371041"/>
    </source>
</evidence>
<evidence type="ECO:0000256" key="8">
    <source>
        <dbReference type="SAM" id="Phobius"/>
    </source>
</evidence>
<keyword evidence="2" id="KW-1003">Cell membrane</keyword>
<evidence type="ECO:0000256" key="5">
    <source>
        <dbReference type="ARBA" id="ARBA00022692"/>
    </source>
</evidence>
<dbReference type="PANTHER" id="PTHR33908">
    <property type="entry name" value="MANNOSYLTRANSFERASE YKCB-RELATED"/>
    <property type="match status" value="1"/>
</dbReference>
<dbReference type="InterPro" id="IPR038731">
    <property type="entry name" value="RgtA/B/C-like"/>
</dbReference>
<keyword evidence="7 8" id="KW-0472">Membrane</keyword>
<dbReference type="KEGG" id="sace:GIY23_21370"/>
<feature type="transmembrane region" description="Helical" evidence="8">
    <location>
        <begin position="312"/>
        <end position="329"/>
    </location>
</feature>
<feature type="transmembrane region" description="Helical" evidence="8">
    <location>
        <begin position="255"/>
        <end position="278"/>
    </location>
</feature>
<feature type="transmembrane region" description="Helical" evidence="8">
    <location>
        <begin position="167"/>
        <end position="198"/>
    </location>
</feature>
<keyword evidence="5 8" id="KW-0812">Transmembrane</keyword>
<organism evidence="10 11">
    <name type="scientific">Allosaccharopolyspora coralli</name>
    <dbReference type="NCBI Taxonomy" id="2665642"/>
    <lineage>
        <taxon>Bacteria</taxon>
        <taxon>Bacillati</taxon>
        <taxon>Actinomycetota</taxon>
        <taxon>Actinomycetes</taxon>
        <taxon>Pseudonocardiales</taxon>
        <taxon>Pseudonocardiaceae</taxon>
        <taxon>Allosaccharopolyspora</taxon>
    </lineage>
</organism>
<feature type="transmembrane region" description="Helical" evidence="8">
    <location>
        <begin position="210"/>
        <end position="230"/>
    </location>
</feature>
<dbReference type="PANTHER" id="PTHR33908:SF11">
    <property type="entry name" value="MEMBRANE PROTEIN"/>
    <property type="match status" value="1"/>
</dbReference>
<dbReference type="EMBL" id="CP045929">
    <property type="protein sequence ID" value="QGK71724.1"/>
    <property type="molecule type" value="Genomic_DNA"/>
</dbReference>
<feature type="transmembrane region" description="Helical" evidence="8">
    <location>
        <begin position="341"/>
        <end position="363"/>
    </location>
</feature>
<accession>A0A5Q3QEQ9</accession>
<feature type="transmembrane region" description="Helical" evidence="8">
    <location>
        <begin position="86"/>
        <end position="106"/>
    </location>
</feature>
<proteinExistence type="predicted"/>
<dbReference type="GO" id="GO:0005886">
    <property type="term" value="C:plasma membrane"/>
    <property type="evidence" value="ECO:0007669"/>
    <property type="project" value="UniProtKB-SubCell"/>
</dbReference>
<dbReference type="GO" id="GO:0009103">
    <property type="term" value="P:lipopolysaccharide biosynthetic process"/>
    <property type="evidence" value="ECO:0007669"/>
    <property type="project" value="UniProtKB-ARBA"/>
</dbReference>
<comment type="subcellular location">
    <subcellularLocation>
        <location evidence="1">Cell membrane</location>
        <topology evidence="1">Multi-pass membrane protein</topology>
    </subcellularLocation>
</comment>
<dbReference type="InterPro" id="IPR050297">
    <property type="entry name" value="LipidA_mod_glycosyltrf_83"/>
</dbReference>
<keyword evidence="6 8" id="KW-1133">Transmembrane helix</keyword>
<gene>
    <name evidence="10" type="ORF">GIY23_21370</name>
</gene>
<keyword evidence="3" id="KW-0328">Glycosyltransferase</keyword>
<dbReference type="GO" id="GO:0016763">
    <property type="term" value="F:pentosyltransferase activity"/>
    <property type="evidence" value="ECO:0007669"/>
    <property type="project" value="TreeGrafter"/>
</dbReference>
<keyword evidence="4 10" id="KW-0808">Transferase</keyword>
<evidence type="ECO:0000256" key="3">
    <source>
        <dbReference type="ARBA" id="ARBA00022676"/>
    </source>
</evidence>
<dbReference type="AlphaFoldDB" id="A0A5Q3QEQ9"/>